<evidence type="ECO:0000313" key="3">
    <source>
        <dbReference type="Proteomes" id="UP000265520"/>
    </source>
</evidence>
<sequence>MVRDLNVHFHHGGQFVDDNGTYVGSFKKNKCDYDVCGYFEIVDLVTKLGYIEIGEIWYDFAGQLKPLTDDFAAIEVANWARTNGKVDVYVVHPITQPDFVNMDEAQPEPMAQNENEALP</sequence>
<dbReference type="Proteomes" id="UP000265520">
    <property type="component" value="Unassembled WGS sequence"/>
</dbReference>
<feature type="domain" description="PB1-like" evidence="1">
    <location>
        <begin position="1"/>
        <end position="92"/>
    </location>
</feature>
<name>A0A392RQV9_9FABA</name>
<evidence type="ECO:0000313" key="2">
    <source>
        <dbReference type="EMBL" id="MCI37946.1"/>
    </source>
</evidence>
<organism evidence="2 3">
    <name type="scientific">Trifolium medium</name>
    <dbReference type="NCBI Taxonomy" id="97028"/>
    <lineage>
        <taxon>Eukaryota</taxon>
        <taxon>Viridiplantae</taxon>
        <taxon>Streptophyta</taxon>
        <taxon>Embryophyta</taxon>
        <taxon>Tracheophyta</taxon>
        <taxon>Spermatophyta</taxon>
        <taxon>Magnoliopsida</taxon>
        <taxon>eudicotyledons</taxon>
        <taxon>Gunneridae</taxon>
        <taxon>Pentapetalae</taxon>
        <taxon>rosids</taxon>
        <taxon>fabids</taxon>
        <taxon>Fabales</taxon>
        <taxon>Fabaceae</taxon>
        <taxon>Papilionoideae</taxon>
        <taxon>50 kb inversion clade</taxon>
        <taxon>NPAAA clade</taxon>
        <taxon>Hologalegina</taxon>
        <taxon>IRL clade</taxon>
        <taxon>Trifolieae</taxon>
        <taxon>Trifolium</taxon>
    </lineage>
</organism>
<keyword evidence="3" id="KW-1185">Reference proteome</keyword>
<dbReference type="Pfam" id="PF26130">
    <property type="entry name" value="PB1-like"/>
    <property type="match status" value="1"/>
</dbReference>
<feature type="non-terminal residue" evidence="2">
    <location>
        <position position="119"/>
    </location>
</feature>
<evidence type="ECO:0000259" key="1">
    <source>
        <dbReference type="Pfam" id="PF26130"/>
    </source>
</evidence>
<dbReference type="EMBL" id="LXQA010250169">
    <property type="protein sequence ID" value="MCI37946.1"/>
    <property type="molecule type" value="Genomic_DNA"/>
</dbReference>
<proteinExistence type="predicted"/>
<reference evidence="2 3" key="1">
    <citation type="journal article" date="2018" name="Front. Plant Sci.">
        <title>Red Clover (Trifolium pratense) and Zigzag Clover (T. medium) - A Picture of Genomic Similarities and Differences.</title>
        <authorList>
            <person name="Dluhosova J."/>
            <person name="Istvanek J."/>
            <person name="Nedelnik J."/>
            <person name="Repkova J."/>
        </authorList>
    </citation>
    <scope>NUCLEOTIDE SEQUENCE [LARGE SCALE GENOMIC DNA]</scope>
    <source>
        <strain evidence="3">cv. 10/8</strain>
        <tissue evidence="2">Leaf</tissue>
    </source>
</reference>
<dbReference type="InterPro" id="IPR058594">
    <property type="entry name" value="PB1-like_dom_pln"/>
</dbReference>
<accession>A0A392RQV9</accession>
<comment type="caution">
    <text evidence="2">The sequence shown here is derived from an EMBL/GenBank/DDBJ whole genome shotgun (WGS) entry which is preliminary data.</text>
</comment>
<dbReference type="AlphaFoldDB" id="A0A392RQV9"/>
<protein>
    <recommendedName>
        <fullName evidence="1">PB1-like domain-containing protein</fullName>
    </recommendedName>
</protein>